<dbReference type="RefSeq" id="WP_095506924.1">
    <property type="nucleotide sequence ID" value="NZ_BSNC01000004.1"/>
</dbReference>
<dbReference type="PANTHER" id="PTHR23506">
    <property type="entry name" value="GH10249P"/>
    <property type="match status" value="1"/>
</dbReference>
<keyword evidence="2" id="KW-0813">Transport</keyword>
<dbReference type="GO" id="GO:0022857">
    <property type="term" value="F:transmembrane transporter activity"/>
    <property type="evidence" value="ECO:0007669"/>
    <property type="project" value="InterPro"/>
</dbReference>
<feature type="transmembrane region" description="Helical" evidence="6">
    <location>
        <begin position="168"/>
        <end position="185"/>
    </location>
</feature>
<feature type="transmembrane region" description="Helical" evidence="6">
    <location>
        <begin position="343"/>
        <end position="365"/>
    </location>
</feature>
<protein>
    <recommendedName>
        <fullName evidence="9">Major facilitator superfamily (MFS) profile domain-containing protein</fullName>
    </recommendedName>
</protein>
<dbReference type="Gene3D" id="1.20.1250.20">
    <property type="entry name" value="MFS general substrate transporter like domains"/>
    <property type="match status" value="2"/>
</dbReference>
<evidence type="ECO:0000256" key="2">
    <source>
        <dbReference type="ARBA" id="ARBA00022448"/>
    </source>
</evidence>
<dbReference type="Proteomes" id="UP001161422">
    <property type="component" value="Unassembled WGS sequence"/>
</dbReference>
<evidence type="ECO:0000256" key="6">
    <source>
        <dbReference type="SAM" id="Phobius"/>
    </source>
</evidence>
<feature type="transmembrane region" description="Helical" evidence="6">
    <location>
        <begin position="12"/>
        <end position="36"/>
    </location>
</feature>
<dbReference type="InterPro" id="IPR036259">
    <property type="entry name" value="MFS_trans_sf"/>
</dbReference>
<evidence type="ECO:0000313" key="7">
    <source>
        <dbReference type="EMBL" id="GLP96075.1"/>
    </source>
</evidence>
<organism evidence="7 8">
    <name type="scientific">Paraferrimonas sedimenticola</name>
    <dbReference type="NCBI Taxonomy" id="375674"/>
    <lineage>
        <taxon>Bacteria</taxon>
        <taxon>Pseudomonadati</taxon>
        <taxon>Pseudomonadota</taxon>
        <taxon>Gammaproteobacteria</taxon>
        <taxon>Alteromonadales</taxon>
        <taxon>Ferrimonadaceae</taxon>
        <taxon>Paraferrimonas</taxon>
    </lineage>
</organism>
<feature type="transmembrane region" description="Helical" evidence="6">
    <location>
        <begin position="42"/>
        <end position="62"/>
    </location>
</feature>
<evidence type="ECO:0000256" key="4">
    <source>
        <dbReference type="ARBA" id="ARBA00022989"/>
    </source>
</evidence>
<evidence type="ECO:0000256" key="1">
    <source>
        <dbReference type="ARBA" id="ARBA00004141"/>
    </source>
</evidence>
<dbReference type="GO" id="GO:0016020">
    <property type="term" value="C:membrane"/>
    <property type="evidence" value="ECO:0007669"/>
    <property type="project" value="UniProtKB-SubCell"/>
</dbReference>
<dbReference type="EMBL" id="BSNC01000004">
    <property type="protein sequence ID" value="GLP96075.1"/>
    <property type="molecule type" value="Genomic_DNA"/>
</dbReference>
<feature type="transmembrane region" description="Helical" evidence="6">
    <location>
        <begin position="213"/>
        <end position="235"/>
    </location>
</feature>
<feature type="transmembrane region" description="Helical" evidence="6">
    <location>
        <begin position="377"/>
        <end position="398"/>
    </location>
</feature>
<feature type="transmembrane region" description="Helical" evidence="6">
    <location>
        <begin position="255"/>
        <end position="272"/>
    </location>
</feature>
<comment type="caution">
    <text evidence="7">The sequence shown here is derived from an EMBL/GenBank/DDBJ whole genome shotgun (WGS) entry which is preliminary data.</text>
</comment>
<keyword evidence="4 6" id="KW-1133">Transmembrane helix</keyword>
<feature type="transmembrane region" description="Helical" evidence="6">
    <location>
        <begin position="284"/>
        <end position="306"/>
    </location>
</feature>
<proteinExistence type="predicted"/>
<evidence type="ECO:0000313" key="8">
    <source>
        <dbReference type="Proteomes" id="UP001161422"/>
    </source>
</evidence>
<keyword evidence="3 6" id="KW-0812">Transmembrane</keyword>
<gene>
    <name evidence="7" type="ORF">GCM10007895_13810</name>
</gene>
<sequence>MNLFRKLGLEWWFTAHFAYGIIQMVFIPILVPTFILSKTGNATYVGFAMGIIGLGGFIAPVLGGLADKFKAHRLVQLLGLVSYGFAAITFFASGSSLELHLLGAAFLGIGSASLLMINPAFVVSAGYSESEQATKLTALNQIAIVGSLAAGVGLASITEAGASFETRFLVMLAICIGAFVVTLLTNKKAADRIEVETPEDDASVKAKTNLMDVMASTFGMSLIAIFFVTIGHGVITGQYPNYMAEVFSIDASMSSLGLSVSAIVSLALLSFVGKAMANKGPEPVWLVAVLIKTAIMVSLSLVAISGKVAGEYLPLLLYIVYLQGVITVDMVQPAIAAKLSKVGAGLTQGLLMFAIAGAYAGGNVISGISADTLGWPSLAWVVAVVTGIAFLIGFGCLIPKKNHPNAIETKVGKAATS</sequence>
<feature type="transmembrane region" description="Helical" evidence="6">
    <location>
        <begin position="74"/>
        <end position="93"/>
    </location>
</feature>
<dbReference type="InterPro" id="IPR011701">
    <property type="entry name" value="MFS"/>
</dbReference>
<reference evidence="7" key="1">
    <citation type="journal article" date="2014" name="Int. J. Syst. Evol. Microbiol.">
        <title>Complete genome sequence of Corynebacterium casei LMG S-19264T (=DSM 44701T), isolated from a smear-ripened cheese.</title>
        <authorList>
            <consortium name="US DOE Joint Genome Institute (JGI-PGF)"/>
            <person name="Walter F."/>
            <person name="Albersmeier A."/>
            <person name="Kalinowski J."/>
            <person name="Ruckert C."/>
        </authorList>
    </citation>
    <scope>NUCLEOTIDE SEQUENCE</scope>
    <source>
        <strain evidence="7">NBRC 101628</strain>
    </source>
</reference>
<dbReference type="InterPro" id="IPR050930">
    <property type="entry name" value="MFS_Vesicular_Transporter"/>
</dbReference>
<keyword evidence="5 6" id="KW-0472">Membrane</keyword>
<evidence type="ECO:0000256" key="3">
    <source>
        <dbReference type="ARBA" id="ARBA00022692"/>
    </source>
</evidence>
<evidence type="ECO:0008006" key="9">
    <source>
        <dbReference type="Google" id="ProtNLM"/>
    </source>
</evidence>
<dbReference type="AlphaFoldDB" id="A0AA37RVH1"/>
<feature type="transmembrane region" description="Helical" evidence="6">
    <location>
        <begin position="99"/>
        <end position="124"/>
    </location>
</feature>
<evidence type="ECO:0000256" key="5">
    <source>
        <dbReference type="ARBA" id="ARBA00023136"/>
    </source>
</evidence>
<feature type="transmembrane region" description="Helical" evidence="6">
    <location>
        <begin position="312"/>
        <end position="331"/>
    </location>
</feature>
<reference evidence="7" key="2">
    <citation type="submission" date="2023-01" db="EMBL/GenBank/DDBJ databases">
        <title>Draft genome sequence of Paraferrimonas sedimenticola strain NBRC 101628.</title>
        <authorList>
            <person name="Sun Q."/>
            <person name="Mori K."/>
        </authorList>
    </citation>
    <scope>NUCLEOTIDE SEQUENCE</scope>
    <source>
        <strain evidence="7">NBRC 101628</strain>
    </source>
</reference>
<keyword evidence="8" id="KW-1185">Reference proteome</keyword>
<dbReference type="PANTHER" id="PTHR23506:SF23">
    <property type="entry name" value="GH10249P"/>
    <property type="match status" value="1"/>
</dbReference>
<accession>A0AA37RVH1</accession>
<comment type="subcellular location">
    <subcellularLocation>
        <location evidence="1">Membrane</location>
        <topology evidence="1">Multi-pass membrane protein</topology>
    </subcellularLocation>
</comment>
<name>A0AA37RVH1_9GAMM</name>
<dbReference type="SUPFAM" id="SSF103473">
    <property type="entry name" value="MFS general substrate transporter"/>
    <property type="match status" value="1"/>
</dbReference>
<feature type="transmembrane region" description="Helical" evidence="6">
    <location>
        <begin position="136"/>
        <end position="156"/>
    </location>
</feature>
<dbReference type="Pfam" id="PF07690">
    <property type="entry name" value="MFS_1"/>
    <property type="match status" value="1"/>
</dbReference>